<proteinExistence type="inferred from homology"/>
<dbReference type="EMBL" id="JAKGSI010000005">
    <property type="protein sequence ID" value="MCF4007488.1"/>
    <property type="molecule type" value="Genomic_DNA"/>
</dbReference>
<feature type="domain" description="Intradiol ring-cleavage dioxygenases" evidence="4">
    <location>
        <begin position="55"/>
        <end position="165"/>
    </location>
</feature>
<dbReference type="RefSeq" id="WP_236119625.1">
    <property type="nucleotide sequence ID" value="NZ_JAKGSI010000005.1"/>
</dbReference>
<evidence type="ECO:0000259" key="4">
    <source>
        <dbReference type="Pfam" id="PF00775"/>
    </source>
</evidence>
<organism evidence="5 6">
    <name type="scientific">Corynebacterium uropygiale</name>
    <dbReference type="NCBI Taxonomy" id="1775911"/>
    <lineage>
        <taxon>Bacteria</taxon>
        <taxon>Bacillati</taxon>
        <taxon>Actinomycetota</taxon>
        <taxon>Actinomycetes</taxon>
        <taxon>Mycobacteriales</taxon>
        <taxon>Corynebacteriaceae</taxon>
        <taxon>Corynebacterium</taxon>
    </lineage>
</organism>
<dbReference type="InterPro" id="IPR015889">
    <property type="entry name" value="Intradiol_dOase_core"/>
</dbReference>
<dbReference type="GO" id="GO:0018578">
    <property type="term" value="F:protocatechuate 3,4-dioxygenase activity"/>
    <property type="evidence" value="ECO:0007669"/>
    <property type="project" value="UniProtKB-EC"/>
</dbReference>
<keyword evidence="3 5" id="KW-0560">Oxidoreductase</keyword>
<protein>
    <submittedName>
        <fullName evidence="5">Protocatechuate 3,4-dioxygenase subunit alpha</fullName>
        <ecNumber evidence="5">1.13.11.3</ecNumber>
    </submittedName>
</protein>
<dbReference type="Gene3D" id="2.60.130.10">
    <property type="entry name" value="Aromatic compound dioxygenase"/>
    <property type="match status" value="1"/>
</dbReference>
<comment type="caution">
    <text evidence="5">The sequence shown here is derived from an EMBL/GenBank/DDBJ whole genome shotgun (WGS) entry which is preliminary data.</text>
</comment>
<evidence type="ECO:0000256" key="1">
    <source>
        <dbReference type="ARBA" id="ARBA00007825"/>
    </source>
</evidence>
<dbReference type="AlphaFoldDB" id="A0A9X1U1E9"/>
<dbReference type="PANTHER" id="PTHR33711">
    <property type="entry name" value="DIOXYGENASE, PUTATIVE (AFU_ORTHOLOGUE AFUA_2G02910)-RELATED"/>
    <property type="match status" value="1"/>
</dbReference>
<gene>
    <name evidence="5" type="primary">pcaG</name>
    <name evidence="5" type="ORF">L1O03_09965</name>
</gene>
<dbReference type="Proteomes" id="UP001139336">
    <property type="component" value="Unassembled WGS sequence"/>
</dbReference>
<dbReference type="InterPro" id="IPR050770">
    <property type="entry name" value="Intradiol_RC_Dioxygenase"/>
</dbReference>
<accession>A0A9X1U1E9</accession>
<dbReference type="EC" id="1.13.11.3" evidence="5"/>
<keyword evidence="6" id="KW-1185">Reference proteome</keyword>
<name>A0A9X1U1E9_9CORY</name>
<dbReference type="InterPro" id="IPR012786">
    <property type="entry name" value="Protocat_dOase_a"/>
</dbReference>
<dbReference type="InterPro" id="IPR000627">
    <property type="entry name" value="Intradiol_dOase_C"/>
</dbReference>
<evidence type="ECO:0000256" key="2">
    <source>
        <dbReference type="ARBA" id="ARBA00022964"/>
    </source>
</evidence>
<sequence length="207" mass="22547">MIDNGVTGEFRYHQSTILDQDEAEPGITPSQTVGPYVHIGLTREGSEIMVDSTHPEAIEVTVSVTDGAGEPIADAMVEIWQPNPEGTYNSPLDPECAAPSAEGFRGLGRGMVNEQGEVTFTTLTPGPRNGEAAHFKVGVFARGMLERLYTRMYLADESATDPVLQVVPEDRRHLLIATPVEGGYRFDIQVQHEDPTQETPFFSTEGA</sequence>
<comment type="similarity">
    <text evidence="1">Belongs to the intradiol ring-cleavage dioxygenase family.</text>
</comment>
<dbReference type="Pfam" id="PF00775">
    <property type="entry name" value="Dioxygenase_C"/>
    <property type="match status" value="1"/>
</dbReference>
<dbReference type="PANTHER" id="PTHR33711:SF9">
    <property type="entry name" value="PROTOCATECHUATE 3,4-DIOXYGENASE ALPHA CHAIN"/>
    <property type="match status" value="1"/>
</dbReference>
<evidence type="ECO:0000313" key="5">
    <source>
        <dbReference type="EMBL" id="MCF4007488.1"/>
    </source>
</evidence>
<dbReference type="GO" id="GO:0008199">
    <property type="term" value="F:ferric iron binding"/>
    <property type="evidence" value="ECO:0007669"/>
    <property type="project" value="InterPro"/>
</dbReference>
<evidence type="ECO:0000256" key="3">
    <source>
        <dbReference type="ARBA" id="ARBA00023002"/>
    </source>
</evidence>
<dbReference type="NCBIfam" id="TIGR02423">
    <property type="entry name" value="protocat_alph"/>
    <property type="match status" value="1"/>
</dbReference>
<evidence type="ECO:0000313" key="6">
    <source>
        <dbReference type="Proteomes" id="UP001139336"/>
    </source>
</evidence>
<reference evidence="5" key="1">
    <citation type="submission" date="2022-01" db="EMBL/GenBank/DDBJ databases">
        <title>Corynebacterium sp. nov isolated from isolated from the feces of the greater white-fronted geese (Anser albifrons) at Poyang Lake, PR China.</title>
        <authorList>
            <person name="Liu Q."/>
        </authorList>
    </citation>
    <scope>NUCLEOTIDE SEQUENCE</scope>
    <source>
        <strain evidence="5">JCM 32435</strain>
    </source>
</reference>
<dbReference type="SUPFAM" id="SSF49482">
    <property type="entry name" value="Aromatic compound dioxygenase"/>
    <property type="match status" value="1"/>
</dbReference>
<keyword evidence="2" id="KW-0223">Dioxygenase</keyword>